<dbReference type="InterPro" id="IPR011250">
    <property type="entry name" value="OMP/PagP_B-barrel"/>
</dbReference>
<dbReference type="RefSeq" id="WP_148870284.1">
    <property type="nucleotide sequence ID" value="NZ_VNIA01000003.1"/>
</dbReference>
<dbReference type="SUPFAM" id="SSF56925">
    <property type="entry name" value="OMPA-like"/>
    <property type="match status" value="1"/>
</dbReference>
<sequence>MKRTKMLLFIAGLIFSNFIIAQGKLKLGINAGVNYSSIRESDNIFGETDSDFAHLTGVKFEYILNENISIITDINYEVKKTSYDVTIASSQDDLWFPYTNLKIKTNQNYLTLPLMLKFKFGNSKSFFFNGGPFLSYLLSVKSYAKGSASVDETPKFKKMDFGVSFGIGKIIALDEKNELIIELRDNFGLIDINSNLYNDFNKIKTNSLNLTVGWRFDL</sequence>
<name>A0A5S5DTF2_9FLAO</name>
<proteinExistence type="predicted"/>
<comment type="caution">
    <text evidence="2">The sequence shown here is derived from an EMBL/GenBank/DDBJ whole genome shotgun (WGS) entry which is preliminary data.</text>
</comment>
<dbReference type="InterPro" id="IPR025665">
    <property type="entry name" value="Beta-barrel_OMP_2"/>
</dbReference>
<dbReference type="EMBL" id="VNIA01000003">
    <property type="protein sequence ID" value="TYP97939.1"/>
    <property type="molecule type" value="Genomic_DNA"/>
</dbReference>
<dbReference type="AlphaFoldDB" id="A0A5S5DTF2"/>
<reference evidence="2 3" key="1">
    <citation type="submission" date="2019-07" db="EMBL/GenBank/DDBJ databases">
        <title>Genomic Encyclopedia of Type Strains, Phase IV (KMG-IV): sequencing the most valuable type-strain genomes for metagenomic binning, comparative biology and taxonomic classification.</title>
        <authorList>
            <person name="Goeker M."/>
        </authorList>
    </citation>
    <scope>NUCLEOTIDE SEQUENCE [LARGE SCALE GENOMIC DNA]</scope>
    <source>
        <strain evidence="2 3">DSM 18961</strain>
    </source>
</reference>
<organism evidence="2 3">
    <name type="scientific">Tenacibaculum adriaticum</name>
    <dbReference type="NCBI Taxonomy" id="413713"/>
    <lineage>
        <taxon>Bacteria</taxon>
        <taxon>Pseudomonadati</taxon>
        <taxon>Bacteroidota</taxon>
        <taxon>Flavobacteriia</taxon>
        <taxon>Flavobacteriales</taxon>
        <taxon>Flavobacteriaceae</taxon>
        <taxon>Tenacibaculum</taxon>
    </lineage>
</organism>
<evidence type="ECO:0000259" key="1">
    <source>
        <dbReference type="Pfam" id="PF13568"/>
    </source>
</evidence>
<gene>
    <name evidence="2" type="ORF">C7447_103105</name>
</gene>
<protein>
    <submittedName>
        <fullName evidence="2">Outer membrane protein with beta-barrel domain</fullName>
    </submittedName>
</protein>
<dbReference type="OrthoDB" id="893738at2"/>
<keyword evidence="3" id="KW-1185">Reference proteome</keyword>
<feature type="domain" description="Outer membrane protein beta-barrel" evidence="1">
    <location>
        <begin position="21"/>
        <end position="192"/>
    </location>
</feature>
<evidence type="ECO:0000313" key="3">
    <source>
        <dbReference type="Proteomes" id="UP000323136"/>
    </source>
</evidence>
<accession>A0A5S5DTF2</accession>
<evidence type="ECO:0000313" key="2">
    <source>
        <dbReference type="EMBL" id="TYP97939.1"/>
    </source>
</evidence>
<dbReference type="Proteomes" id="UP000323136">
    <property type="component" value="Unassembled WGS sequence"/>
</dbReference>
<dbReference type="Pfam" id="PF13568">
    <property type="entry name" value="OMP_b-brl_2"/>
    <property type="match status" value="1"/>
</dbReference>